<keyword evidence="3" id="KW-1185">Reference proteome</keyword>
<evidence type="ECO:0000313" key="2">
    <source>
        <dbReference type="EMBL" id="RCX22786.1"/>
    </source>
</evidence>
<organism evidence="2 3">
    <name type="scientific">Fontibacillus phaseoli</name>
    <dbReference type="NCBI Taxonomy" id="1416533"/>
    <lineage>
        <taxon>Bacteria</taxon>
        <taxon>Bacillati</taxon>
        <taxon>Bacillota</taxon>
        <taxon>Bacilli</taxon>
        <taxon>Bacillales</taxon>
        <taxon>Paenibacillaceae</taxon>
        <taxon>Fontibacillus</taxon>
    </lineage>
</organism>
<protein>
    <submittedName>
        <fullName evidence="2">Uncharacterized protein</fullName>
    </submittedName>
</protein>
<keyword evidence="1" id="KW-0812">Transmembrane</keyword>
<evidence type="ECO:0000256" key="1">
    <source>
        <dbReference type="SAM" id="Phobius"/>
    </source>
</evidence>
<reference evidence="2 3" key="1">
    <citation type="submission" date="2018-07" db="EMBL/GenBank/DDBJ databases">
        <title>Genomic Encyclopedia of Type Strains, Phase III (KMG-III): the genomes of soil and plant-associated and newly described type strains.</title>
        <authorList>
            <person name="Whitman W."/>
        </authorList>
    </citation>
    <scope>NUCLEOTIDE SEQUENCE [LARGE SCALE GENOMIC DNA]</scope>
    <source>
        <strain evidence="2 3">CECT 8333</strain>
    </source>
</reference>
<comment type="caution">
    <text evidence="2">The sequence shown here is derived from an EMBL/GenBank/DDBJ whole genome shotgun (WGS) entry which is preliminary data.</text>
</comment>
<dbReference type="EMBL" id="QPJW01000001">
    <property type="protein sequence ID" value="RCX22786.1"/>
    <property type="molecule type" value="Genomic_DNA"/>
</dbReference>
<feature type="transmembrane region" description="Helical" evidence="1">
    <location>
        <begin position="188"/>
        <end position="208"/>
    </location>
</feature>
<dbReference type="Proteomes" id="UP000253090">
    <property type="component" value="Unassembled WGS sequence"/>
</dbReference>
<evidence type="ECO:0000313" key="3">
    <source>
        <dbReference type="Proteomes" id="UP000253090"/>
    </source>
</evidence>
<keyword evidence="1" id="KW-0472">Membrane</keyword>
<dbReference type="OrthoDB" id="2380880at2"/>
<feature type="transmembrane region" description="Helical" evidence="1">
    <location>
        <begin position="83"/>
        <end position="102"/>
    </location>
</feature>
<dbReference type="AlphaFoldDB" id="A0A369BQ96"/>
<dbReference type="RefSeq" id="WP_114494741.1">
    <property type="nucleotide sequence ID" value="NZ_QPJW01000001.1"/>
</dbReference>
<keyword evidence="1" id="KW-1133">Transmembrane helix</keyword>
<feature type="transmembrane region" description="Helical" evidence="1">
    <location>
        <begin position="165"/>
        <end position="182"/>
    </location>
</feature>
<feature type="transmembrane region" description="Helical" evidence="1">
    <location>
        <begin position="243"/>
        <end position="264"/>
    </location>
</feature>
<sequence>MERDKREIILREIGQWRRSRLLPEHYCDFLENLYRDEKAEPPRSLFSLGSLQQGSWKVWLLSFGLISFFFFIVFYFSFFPWPLQMGTALLVTSSCYAASGYYRHKRPTFSLVMAGAGSLLLLGMGSWIINLQGWTGDAATILLIAGCGTIWLLSGVFLQFGILDYCGFACVILLYAFFFGRLHPQASWGMLQLLWLPLSLGLFWLTWLSHHRLKRLARVCFAASLTLWFMPEADALLLRQQSAQGMELLILLKIIAAFALLFLLRKKWVVWLSS</sequence>
<proteinExistence type="predicted"/>
<gene>
    <name evidence="2" type="ORF">DFP94_101370</name>
</gene>
<feature type="transmembrane region" description="Helical" evidence="1">
    <location>
        <begin position="109"/>
        <end position="129"/>
    </location>
</feature>
<feature type="transmembrane region" description="Helical" evidence="1">
    <location>
        <begin position="141"/>
        <end position="158"/>
    </location>
</feature>
<accession>A0A369BQ96</accession>
<name>A0A369BQ96_9BACL</name>
<feature type="transmembrane region" description="Helical" evidence="1">
    <location>
        <begin position="58"/>
        <end position="77"/>
    </location>
</feature>